<dbReference type="PROSITE" id="PS50048">
    <property type="entry name" value="ZN2_CY6_FUNGAL_2"/>
    <property type="match status" value="1"/>
</dbReference>
<dbReference type="InterPro" id="IPR036864">
    <property type="entry name" value="Zn2-C6_fun-type_DNA-bd_sf"/>
</dbReference>
<comment type="caution">
    <text evidence="8">The sequence shown here is derived from an EMBL/GenBank/DDBJ whole genome shotgun (WGS) entry which is preliminary data.</text>
</comment>
<evidence type="ECO:0000259" key="7">
    <source>
        <dbReference type="PROSITE" id="PS50048"/>
    </source>
</evidence>
<dbReference type="EMBL" id="NAJM01000072">
    <property type="protein sequence ID" value="RVX65994.1"/>
    <property type="molecule type" value="Genomic_DNA"/>
</dbReference>
<dbReference type="Proteomes" id="UP000288859">
    <property type="component" value="Unassembled WGS sequence"/>
</dbReference>
<evidence type="ECO:0000313" key="8">
    <source>
        <dbReference type="EMBL" id="RVX65994.1"/>
    </source>
</evidence>
<dbReference type="GO" id="GO:0000981">
    <property type="term" value="F:DNA-binding transcription factor activity, RNA polymerase II-specific"/>
    <property type="evidence" value="ECO:0007669"/>
    <property type="project" value="InterPro"/>
</dbReference>
<feature type="domain" description="Zn(2)-C6 fungal-type" evidence="7">
    <location>
        <begin position="5"/>
        <end position="38"/>
    </location>
</feature>
<reference evidence="8 9" key="1">
    <citation type="submission" date="2017-03" db="EMBL/GenBank/DDBJ databases">
        <title>Genomes of endolithic fungi from Antarctica.</title>
        <authorList>
            <person name="Coleine C."/>
            <person name="Masonjones S."/>
            <person name="Stajich J.E."/>
        </authorList>
    </citation>
    <scope>NUCLEOTIDE SEQUENCE [LARGE SCALE GENOMIC DNA]</scope>
    <source>
        <strain evidence="8 9">CCFEE 6314</strain>
    </source>
</reference>
<dbReference type="PROSITE" id="PS00463">
    <property type="entry name" value="ZN2_CY6_FUNGAL_1"/>
    <property type="match status" value="1"/>
</dbReference>
<evidence type="ECO:0000313" key="9">
    <source>
        <dbReference type="Proteomes" id="UP000288859"/>
    </source>
</evidence>
<evidence type="ECO:0000256" key="5">
    <source>
        <dbReference type="ARBA" id="ARBA00023163"/>
    </source>
</evidence>
<dbReference type="InterPro" id="IPR001138">
    <property type="entry name" value="Zn2Cys6_DnaBD"/>
</dbReference>
<keyword evidence="5" id="KW-0804">Transcription</keyword>
<accession>A0A438MQV4</accession>
<keyword evidence="3" id="KW-0805">Transcription regulation</keyword>
<keyword evidence="4" id="KW-0238">DNA-binding</keyword>
<dbReference type="GO" id="GO:0006351">
    <property type="term" value="P:DNA-templated transcription"/>
    <property type="evidence" value="ECO:0007669"/>
    <property type="project" value="InterPro"/>
</dbReference>
<dbReference type="GO" id="GO:0008270">
    <property type="term" value="F:zinc ion binding"/>
    <property type="evidence" value="ECO:0007669"/>
    <property type="project" value="InterPro"/>
</dbReference>
<dbReference type="Gene3D" id="4.10.240.10">
    <property type="entry name" value="Zn(2)-C6 fungal-type DNA-binding domain"/>
    <property type="match status" value="1"/>
</dbReference>
<dbReference type="OrthoDB" id="3163292at2759"/>
<dbReference type="PANTHER" id="PTHR31845">
    <property type="entry name" value="FINGER DOMAIN PROTEIN, PUTATIVE-RELATED"/>
    <property type="match status" value="1"/>
</dbReference>
<evidence type="ECO:0000256" key="2">
    <source>
        <dbReference type="ARBA" id="ARBA00022723"/>
    </source>
</evidence>
<keyword evidence="2" id="KW-0479">Metal-binding</keyword>
<dbReference type="CDD" id="cd12148">
    <property type="entry name" value="fungal_TF_MHR"/>
    <property type="match status" value="1"/>
</dbReference>
<dbReference type="CDD" id="cd00067">
    <property type="entry name" value="GAL4"/>
    <property type="match status" value="1"/>
</dbReference>
<evidence type="ECO:0000256" key="3">
    <source>
        <dbReference type="ARBA" id="ARBA00023015"/>
    </source>
</evidence>
<dbReference type="Pfam" id="PF04082">
    <property type="entry name" value="Fungal_trans"/>
    <property type="match status" value="1"/>
</dbReference>
<keyword evidence="6" id="KW-0539">Nucleus</keyword>
<dbReference type="VEuPathDB" id="FungiDB:PV10_03556"/>
<sequence>MRAKACNRCRQWKTGCDADVAGPQGCTRCRDANARCVFGANFRRAPKRRMLAELQEEVTRLRAITSTMDTGTGAVDTTSSLETNASPWPEDLTTAPDMLSFPTTQKPFQPKVLYRGSNNFQLTASQVNELFRIYFCRCYPYLPFLMCRSPEEIYDRCPLLFWVICGVASTEMGRLQCEEAARPYIANLFVPGDMSGTVETVQAFLILCMWPLPFTSQKSDPSFLYGGLASQLALQIGLQRPAVEYPVSDPSFTPEDIAIRSTTWIGCFIVNQILASRLGVPATIFADFSLLSSLDQATVPQQLSHLCSISHLTIESAIAIGARASNPSGLADPIPRISLINIFATQFDELRKTRFPHPTDFEEIFFLSSMLQLWSFAMHNDIPVSADTFHIAQRARQDAIRLIQVACEKNLALVPFYVCRSVCYAALLLYHIKLSPYNNVTDQVLDDHIERAKQALQARTAPALAQFLSTVTSPEHRDEFLVRRDRNSSHRWKMGAALMFDSNRAYTHMRQSNAFLFPELIDLDGLFLDVSSGGC</sequence>
<dbReference type="PANTHER" id="PTHR31845:SF21">
    <property type="entry name" value="REGULATORY PROTEIN LEU3"/>
    <property type="match status" value="1"/>
</dbReference>
<dbReference type="AlphaFoldDB" id="A0A438MQV4"/>
<dbReference type="Pfam" id="PF00172">
    <property type="entry name" value="Zn_clus"/>
    <property type="match status" value="1"/>
</dbReference>
<gene>
    <name evidence="8" type="ORF">B0A52_09920</name>
</gene>
<evidence type="ECO:0000256" key="4">
    <source>
        <dbReference type="ARBA" id="ARBA00023125"/>
    </source>
</evidence>
<organism evidence="8 9">
    <name type="scientific">Exophiala mesophila</name>
    <name type="common">Black yeast-like fungus</name>
    <dbReference type="NCBI Taxonomy" id="212818"/>
    <lineage>
        <taxon>Eukaryota</taxon>
        <taxon>Fungi</taxon>
        <taxon>Dikarya</taxon>
        <taxon>Ascomycota</taxon>
        <taxon>Pezizomycotina</taxon>
        <taxon>Eurotiomycetes</taxon>
        <taxon>Chaetothyriomycetidae</taxon>
        <taxon>Chaetothyriales</taxon>
        <taxon>Herpotrichiellaceae</taxon>
        <taxon>Exophiala</taxon>
    </lineage>
</organism>
<protein>
    <recommendedName>
        <fullName evidence="7">Zn(2)-C6 fungal-type domain-containing protein</fullName>
    </recommendedName>
</protein>
<dbReference type="GO" id="GO:0000976">
    <property type="term" value="F:transcription cis-regulatory region binding"/>
    <property type="evidence" value="ECO:0007669"/>
    <property type="project" value="TreeGrafter"/>
</dbReference>
<comment type="subcellular location">
    <subcellularLocation>
        <location evidence="1">Nucleus</location>
    </subcellularLocation>
</comment>
<dbReference type="GO" id="GO:0005634">
    <property type="term" value="C:nucleus"/>
    <property type="evidence" value="ECO:0007669"/>
    <property type="project" value="UniProtKB-SubCell"/>
</dbReference>
<name>A0A438MQV4_EXOME</name>
<dbReference type="InterPro" id="IPR051089">
    <property type="entry name" value="prtT"/>
</dbReference>
<dbReference type="InterPro" id="IPR007219">
    <property type="entry name" value="XnlR_reg_dom"/>
</dbReference>
<dbReference type="SUPFAM" id="SSF57701">
    <property type="entry name" value="Zn2/Cys6 DNA-binding domain"/>
    <property type="match status" value="1"/>
</dbReference>
<evidence type="ECO:0000256" key="6">
    <source>
        <dbReference type="ARBA" id="ARBA00023242"/>
    </source>
</evidence>
<proteinExistence type="predicted"/>
<evidence type="ECO:0000256" key="1">
    <source>
        <dbReference type="ARBA" id="ARBA00004123"/>
    </source>
</evidence>